<dbReference type="SUPFAM" id="SSF82607">
    <property type="entry name" value="YbaB-like"/>
    <property type="match status" value="1"/>
</dbReference>
<dbReference type="PANTHER" id="PTHR33449">
    <property type="entry name" value="NUCLEOID-ASSOCIATED PROTEIN YBAB"/>
    <property type="match status" value="1"/>
</dbReference>
<sequence>MKNLSNMMKQAQQMQEKMQEMQERLAQEEITGTAGGGMVQVTITGKGQTSKVSIDPSLIDPNEGGVLEDLVAAANNDARQKLDEYTQQQMSELTGGMDLPAGFKLPGM</sequence>
<keyword evidence="2" id="KW-0963">Cytoplasm</keyword>
<accession>A0A934UZ42</accession>
<organism evidence="4 5">
    <name type="scientific">Rhodovibrio salinarum</name>
    <dbReference type="NCBI Taxonomy" id="1087"/>
    <lineage>
        <taxon>Bacteria</taxon>
        <taxon>Pseudomonadati</taxon>
        <taxon>Pseudomonadota</taxon>
        <taxon>Alphaproteobacteria</taxon>
        <taxon>Rhodospirillales</taxon>
        <taxon>Rhodovibrionaceae</taxon>
        <taxon>Rhodovibrio</taxon>
    </lineage>
</organism>
<comment type="caution">
    <text evidence="4">The sequence shown here is derived from an EMBL/GenBank/DDBJ whole genome shotgun (WGS) entry which is preliminary data.</text>
</comment>
<reference evidence="4" key="1">
    <citation type="submission" date="2017-08" db="EMBL/GenBank/DDBJ databases">
        <authorList>
            <person name="Imhoff J.F."/>
            <person name="Rahn T."/>
            <person name="Kuenzel S."/>
            <person name="Neulinger S.C."/>
        </authorList>
    </citation>
    <scope>NUCLEOTIDE SEQUENCE</scope>
    <source>
        <strain evidence="4">DSM 9154</strain>
    </source>
</reference>
<feature type="compositionally biased region" description="Low complexity" evidence="3">
    <location>
        <begin position="7"/>
        <end position="16"/>
    </location>
</feature>
<comment type="similarity">
    <text evidence="2">Belongs to the YbaB/EbfC family.</text>
</comment>
<dbReference type="GO" id="GO:0043590">
    <property type="term" value="C:bacterial nucleoid"/>
    <property type="evidence" value="ECO:0007669"/>
    <property type="project" value="UniProtKB-UniRule"/>
</dbReference>
<dbReference type="Pfam" id="PF02575">
    <property type="entry name" value="YbaB_DNA_bd"/>
    <property type="match status" value="1"/>
</dbReference>
<feature type="region of interest" description="Disordered" evidence="3">
    <location>
        <begin position="1"/>
        <end position="24"/>
    </location>
</feature>
<protein>
    <recommendedName>
        <fullName evidence="2">Nucleoid-associated protein CKO21_01645</fullName>
    </recommendedName>
</protein>
<evidence type="ECO:0000256" key="1">
    <source>
        <dbReference type="ARBA" id="ARBA00023125"/>
    </source>
</evidence>
<dbReference type="InterPro" id="IPR004401">
    <property type="entry name" value="YbaB/EbfC"/>
</dbReference>
<gene>
    <name evidence="4" type="ORF">CKO21_01645</name>
</gene>
<comment type="subunit">
    <text evidence="2">Homodimer.</text>
</comment>
<dbReference type="GO" id="GO:0005829">
    <property type="term" value="C:cytosol"/>
    <property type="evidence" value="ECO:0007669"/>
    <property type="project" value="TreeGrafter"/>
</dbReference>
<keyword evidence="5" id="KW-1185">Reference proteome</keyword>
<dbReference type="Proteomes" id="UP000778970">
    <property type="component" value="Unassembled WGS sequence"/>
</dbReference>
<proteinExistence type="inferred from homology"/>
<comment type="function">
    <text evidence="2">Binds to DNA and alters its conformation. May be involved in regulation of gene expression, nucleoid organization and DNA protection.</text>
</comment>
<dbReference type="Gene3D" id="3.30.1310.10">
    <property type="entry name" value="Nucleoid-associated protein YbaB-like domain"/>
    <property type="match status" value="1"/>
</dbReference>
<keyword evidence="1 2" id="KW-0238">DNA-binding</keyword>
<dbReference type="PIRSF" id="PIRSF004555">
    <property type="entry name" value="UCP004555"/>
    <property type="match status" value="1"/>
</dbReference>
<dbReference type="HAMAP" id="MF_00274">
    <property type="entry name" value="DNA_YbaB_EbfC"/>
    <property type="match status" value="1"/>
</dbReference>
<dbReference type="PANTHER" id="PTHR33449:SF1">
    <property type="entry name" value="NUCLEOID-ASSOCIATED PROTEIN YBAB"/>
    <property type="match status" value="1"/>
</dbReference>
<reference evidence="4" key="2">
    <citation type="journal article" date="2020" name="Microorganisms">
        <title>Osmotic Adaptation and Compatible Solute Biosynthesis of Phototrophic Bacteria as Revealed from Genome Analyses.</title>
        <authorList>
            <person name="Imhoff J.F."/>
            <person name="Rahn T."/>
            <person name="Kunzel S."/>
            <person name="Keller A."/>
            <person name="Neulinger S.C."/>
        </authorList>
    </citation>
    <scope>NUCLEOTIDE SEQUENCE</scope>
    <source>
        <strain evidence="4">DSM 9154</strain>
    </source>
</reference>
<dbReference type="AlphaFoldDB" id="A0A934UZ42"/>
<evidence type="ECO:0000313" key="5">
    <source>
        <dbReference type="Proteomes" id="UP000778970"/>
    </source>
</evidence>
<evidence type="ECO:0000313" key="4">
    <source>
        <dbReference type="EMBL" id="MBK1695950.1"/>
    </source>
</evidence>
<comment type="subcellular location">
    <subcellularLocation>
        <location evidence="2">Cytoplasm</location>
        <location evidence="2">Nucleoid</location>
    </subcellularLocation>
</comment>
<dbReference type="NCBIfam" id="TIGR00103">
    <property type="entry name" value="DNA_YbaB_EbfC"/>
    <property type="match status" value="1"/>
</dbReference>
<dbReference type="GO" id="GO:0003677">
    <property type="term" value="F:DNA binding"/>
    <property type="evidence" value="ECO:0007669"/>
    <property type="project" value="UniProtKB-UniRule"/>
</dbReference>
<name>A0A934UZ42_9PROT</name>
<evidence type="ECO:0000256" key="3">
    <source>
        <dbReference type="SAM" id="MobiDB-lite"/>
    </source>
</evidence>
<dbReference type="RefSeq" id="WP_027287641.1">
    <property type="nucleotide sequence ID" value="NZ_NRRE01000008.1"/>
</dbReference>
<dbReference type="InterPro" id="IPR036894">
    <property type="entry name" value="YbaB-like_sf"/>
</dbReference>
<evidence type="ECO:0000256" key="2">
    <source>
        <dbReference type="HAMAP-Rule" id="MF_00274"/>
    </source>
</evidence>
<dbReference type="EMBL" id="NRRE01000008">
    <property type="protein sequence ID" value="MBK1695950.1"/>
    <property type="molecule type" value="Genomic_DNA"/>
</dbReference>